<protein>
    <submittedName>
        <fullName evidence="1">Putative signal transducing protein</fullName>
    </submittedName>
</protein>
<proteinExistence type="predicted"/>
<gene>
    <name evidence="1" type="ORF">BC781_10634</name>
</gene>
<dbReference type="RefSeq" id="WP_109620891.1">
    <property type="nucleotide sequence ID" value="NZ_QGDO01000006.1"/>
</dbReference>
<name>A0A315Z5G1_SEDFL</name>
<evidence type="ECO:0000313" key="1">
    <source>
        <dbReference type="EMBL" id="PWJ39133.1"/>
    </source>
</evidence>
<reference evidence="1 2" key="1">
    <citation type="submission" date="2018-03" db="EMBL/GenBank/DDBJ databases">
        <title>Genomic Encyclopedia of Archaeal and Bacterial Type Strains, Phase II (KMG-II): from individual species to whole genera.</title>
        <authorList>
            <person name="Goeker M."/>
        </authorList>
    </citation>
    <scope>NUCLEOTIDE SEQUENCE [LARGE SCALE GENOMIC DNA]</scope>
    <source>
        <strain evidence="1 2">DSM 28229</strain>
    </source>
</reference>
<comment type="caution">
    <text evidence="1">The sequence shown here is derived from an EMBL/GenBank/DDBJ whole genome shotgun (WGS) entry which is preliminary data.</text>
</comment>
<accession>A0A315Z5G1</accession>
<keyword evidence="2" id="KW-1185">Reference proteome</keyword>
<dbReference type="EMBL" id="QGDO01000006">
    <property type="protein sequence ID" value="PWJ39133.1"/>
    <property type="molecule type" value="Genomic_DNA"/>
</dbReference>
<evidence type="ECO:0000313" key="2">
    <source>
        <dbReference type="Proteomes" id="UP000245535"/>
    </source>
</evidence>
<sequence>MSESKDWVCIFKDRNFAHAIIVKDTLIERGVEAIIIDKMDSSYQDFGDREVFVLQEQVELAQKIIEQDVEFE</sequence>
<dbReference type="OrthoDB" id="1467917at2"/>
<organism evidence="1 2">
    <name type="scientific">Sediminitomix flava</name>
    <dbReference type="NCBI Taxonomy" id="379075"/>
    <lineage>
        <taxon>Bacteria</taxon>
        <taxon>Pseudomonadati</taxon>
        <taxon>Bacteroidota</taxon>
        <taxon>Cytophagia</taxon>
        <taxon>Cytophagales</taxon>
        <taxon>Flammeovirgaceae</taxon>
        <taxon>Sediminitomix</taxon>
    </lineage>
</organism>
<dbReference type="AlphaFoldDB" id="A0A315Z5G1"/>
<dbReference type="Proteomes" id="UP000245535">
    <property type="component" value="Unassembled WGS sequence"/>
</dbReference>